<feature type="transmembrane region" description="Helical" evidence="7">
    <location>
        <begin position="314"/>
        <end position="343"/>
    </location>
</feature>
<organism evidence="9 10">
    <name type="scientific">Moorella mulderi DSM 14980</name>
    <dbReference type="NCBI Taxonomy" id="1122241"/>
    <lineage>
        <taxon>Bacteria</taxon>
        <taxon>Bacillati</taxon>
        <taxon>Bacillota</taxon>
        <taxon>Clostridia</taxon>
        <taxon>Neomoorellales</taxon>
        <taxon>Neomoorellaceae</taxon>
        <taxon>Neomoorella</taxon>
    </lineage>
</organism>
<dbReference type="InterPro" id="IPR010656">
    <property type="entry name" value="DctM"/>
</dbReference>
<feature type="transmembrane region" description="Helical" evidence="7">
    <location>
        <begin position="55"/>
        <end position="78"/>
    </location>
</feature>
<gene>
    <name evidence="9" type="primary">siaT_3</name>
    <name evidence="9" type="ORF">MOMUL_08900</name>
</gene>
<dbReference type="PATRIC" id="fig|1122241.3.peg.937"/>
<proteinExistence type="predicted"/>
<name>A0A151AZN7_9FIRM</name>
<keyword evidence="2" id="KW-1003">Cell membrane</keyword>
<protein>
    <submittedName>
        <fullName evidence="9">Sialic acid TRAP transporter permease protein SiaT</fullName>
    </submittedName>
</protein>
<reference evidence="9 10" key="1">
    <citation type="submission" date="2016-02" db="EMBL/GenBank/DDBJ databases">
        <title>Genome sequence of Moorella mulderi DSM 14980.</title>
        <authorList>
            <person name="Poehlein A."/>
            <person name="Daniel R."/>
        </authorList>
    </citation>
    <scope>NUCLEOTIDE SEQUENCE [LARGE SCALE GENOMIC DNA]</scope>
    <source>
        <strain evidence="9 10">DSM 14980</strain>
    </source>
</reference>
<dbReference type="PANTHER" id="PTHR33362">
    <property type="entry name" value="SIALIC ACID TRAP TRANSPORTER PERMEASE PROTEIN SIAT-RELATED"/>
    <property type="match status" value="1"/>
</dbReference>
<evidence type="ECO:0000256" key="2">
    <source>
        <dbReference type="ARBA" id="ARBA00022475"/>
    </source>
</evidence>
<evidence type="ECO:0000259" key="8">
    <source>
        <dbReference type="Pfam" id="PF06808"/>
    </source>
</evidence>
<dbReference type="RefSeq" id="WP_062282022.1">
    <property type="nucleotide sequence ID" value="NZ_LTBC01000002.1"/>
</dbReference>
<dbReference type="GO" id="GO:0022857">
    <property type="term" value="F:transmembrane transporter activity"/>
    <property type="evidence" value="ECO:0007669"/>
    <property type="project" value="TreeGrafter"/>
</dbReference>
<dbReference type="InterPro" id="IPR004681">
    <property type="entry name" value="TRAP_DctM"/>
</dbReference>
<dbReference type="Proteomes" id="UP000075670">
    <property type="component" value="Unassembled WGS sequence"/>
</dbReference>
<dbReference type="PANTHER" id="PTHR33362:SF3">
    <property type="entry name" value="SIALIC ACID TRAP TRANSPORTER PERMEASE PROTEIN SIAT"/>
    <property type="match status" value="1"/>
</dbReference>
<sequence>MLTIILLSFAVLLVLGVPITFSMGFSAVLAFVLGHSPIPWLVIPQRLFVAMDSFPLMAIPLFILAGELMNTGGITSRIVQFASSLVRHIRGGFAHVTIVASMIFAGISGAAAADASAIGAMMVPAMEKSGYDRDYAVAVTASAATIGPIIPPSILMIIYGSITGLSIGGLFLGGFIPGILVGLAFMLVAYIIARKRGYGSQPRASLSEVWSSFKGALAALLMPVIILGGILSGVFTATEAGVIAVAYGFIVGLFITRELKFMDIKRILVDSAVVSAVTMLIIAAAQVMGWILAIEQAPRLAVNGLLSLSNNGQVVLMLLLAFLYVLGFFFDGTAAMILLVPLFQPIVAQFGFDPIFFADLVIITILVGCITPPVGITLFISCSIAKVKLTEGSRAIWPFVAAMLAVVALIAFFPSLITFLPNLILKH</sequence>
<comment type="caution">
    <text evidence="9">The sequence shown here is derived from an EMBL/GenBank/DDBJ whole genome shotgun (WGS) entry which is preliminary data.</text>
</comment>
<dbReference type="Pfam" id="PF06808">
    <property type="entry name" value="DctM"/>
    <property type="match status" value="1"/>
</dbReference>
<evidence type="ECO:0000256" key="6">
    <source>
        <dbReference type="ARBA" id="ARBA00023136"/>
    </source>
</evidence>
<evidence type="ECO:0000256" key="4">
    <source>
        <dbReference type="ARBA" id="ARBA00022692"/>
    </source>
</evidence>
<keyword evidence="5 7" id="KW-1133">Transmembrane helix</keyword>
<evidence type="ECO:0000313" key="10">
    <source>
        <dbReference type="Proteomes" id="UP000075670"/>
    </source>
</evidence>
<feature type="transmembrane region" description="Helical" evidence="7">
    <location>
        <begin position="213"/>
        <end position="231"/>
    </location>
</feature>
<keyword evidence="10" id="KW-1185">Reference proteome</keyword>
<dbReference type="OrthoDB" id="9772674at2"/>
<keyword evidence="4 7" id="KW-0812">Transmembrane</keyword>
<dbReference type="GO" id="GO:0005886">
    <property type="term" value="C:plasma membrane"/>
    <property type="evidence" value="ECO:0007669"/>
    <property type="project" value="UniProtKB-SubCell"/>
</dbReference>
<evidence type="ECO:0000256" key="1">
    <source>
        <dbReference type="ARBA" id="ARBA00004429"/>
    </source>
</evidence>
<feature type="transmembrane region" description="Helical" evidence="7">
    <location>
        <begin position="237"/>
        <end position="255"/>
    </location>
</feature>
<dbReference type="AlphaFoldDB" id="A0A151AZN7"/>
<evidence type="ECO:0000256" key="7">
    <source>
        <dbReference type="SAM" id="Phobius"/>
    </source>
</evidence>
<comment type="subcellular location">
    <subcellularLocation>
        <location evidence="1">Cell inner membrane</location>
        <topology evidence="1">Multi-pass membrane protein</topology>
    </subcellularLocation>
</comment>
<dbReference type="NCBIfam" id="TIGR00786">
    <property type="entry name" value="dctM"/>
    <property type="match status" value="1"/>
</dbReference>
<feature type="domain" description="TRAP C4-dicarboxylate transport system permease DctM subunit" evidence="8">
    <location>
        <begin position="6"/>
        <end position="415"/>
    </location>
</feature>
<dbReference type="EMBL" id="LTBC01000002">
    <property type="protein sequence ID" value="KYH33111.1"/>
    <property type="molecule type" value="Genomic_DNA"/>
</dbReference>
<keyword evidence="3" id="KW-0997">Cell inner membrane</keyword>
<feature type="transmembrane region" description="Helical" evidence="7">
    <location>
        <begin position="355"/>
        <end position="380"/>
    </location>
</feature>
<dbReference type="PIRSF" id="PIRSF006066">
    <property type="entry name" value="HI0050"/>
    <property type="match status" value="1"/>
</dbReference>
<feature type="transmembrane region" description="Helical" evidence="7">
    <location>
        <begin position="98"/>
        <end position="123"/>
    </location>
</feature>
<accession>A0A151AZN7</accession>
<evidence type="ECO:0000256" key="5">
    <source>
        <dbReference type="ARBA" id="ARBA00022989"/>
    </source>
</evidence>
<feature type="transmembrane region" description="Helical" evidence="7">
    <location>
        <begin position="400"/>
        <end position="425"/>
    </location>
</feature>
<keyword evidence="6 7" id="KW-0472">Membrane</keyword>
<feature type="transmembrane region" description="Helical" evidence="7">
    <location>
        <begin position="165"/>
        <end position="192"/>
    </location>
</feature>
<evidence type="ECO:0000256" key="3">
    <source>
        <dbReference type="ARBA" id="ARBA00022519"/>
    </source>
</evidence>
<evidence type="ECO:0000313" key="9">
    <source>
        <dbReference type="EMBL" id="KYH33111.1"/>
    </source>
</evidence>
<feature type="transmembrane region" description="Helical" evidence="7">
    <location>
        <begin position="135"/>
        <end position="159"/>
    </location>
</feature>
<feature type="transmembrane region" description="Helical" evidence="7">
    <location>
        <begin position="267"/>
        <end position="294"/>
    </location>
</feature>